<accession>A0AAD6N0E3</accession>
<name>A0AAD6N0E3_9EURO</name>
<dbReference type="InterPro" id="IPR027417">
    <property type="entry name" value="P-loop_NTPase"/>
</dbReference>
<keyword evidence="5" id="KW-1185">Reference proteome</keyword>
<dbReference type="Pfam" id="PF17100">
    <property type="entry name" value="NACHT_N"/>
    <property type="match status" value="1"/>
</dbReference>
<feature type="compositionally biased region" description="Basic and acidic residues" evidence="2">
    <location>
        <begin position="11"/>
        <end position="22"/>
    </location>
</feature>
<reference evidence="4" key="2">
    <citation type="submission" date="2023-01" db="EMBL/GenBank/DDBJ databases">
        <authorList>
            <person name="Petersen C."/>
        </authorList>
    </citation>
    <scope>NUCLEOTIDE SEQUENCE</scope>
    <source>
        <strain evidence="4">IBT 17514</strain>
    </source>
</reference>
<protein>
    <recommendedName>
        <fullName evidence="3">NACHT domain-containing protein</fullName>
    </recommendedName>
</protein>
<dbReference type="PANTHER" id="PTHR10039">
    <property type="entry name" value="AMELOGENIN"/>
    <property type="match status" value="1"/>
</dbReference>
<evidence type="ECO:0000256" key="1">
    <source>
        <dbReference type="ARBA" id="ARBA00022737"/>
    </source>
</evidence>
<dbReference type="InterPro" id="IPR031359">
    <property type="entry name" value="NACHT_N"/>
</dbReference>
<dbReference type="InterPro" id="IPR056884">
    <property type="entry name" value="NPHP3-like_N"/>
</dbReference>
<proteinExistence type="predicted"/>
<organism evidence="4 5">
    <name type="scientific">Penicillium malachiteum</name>
    <dbReference type="NCBI Taxonomy" id="1324776"/>
    <lineage>
        <taxon>Eukaryota</taxon>
        <taxon>Fungi</taxon>
        <taxon>Dikarya</taxon>
        <taxon>Ascomycota</taxon>
        <taxon>Pezizomycotina</taxon>
        <taxon>Eurotiomycetes</taxon>
        <taxon>Eurotiomycetidae</taxon>
        <taxon>Eurotiales</taxon>
        <taxon>Aspergillaceae</taxon>
        <taxon>Penicillium</taxon>
    </lineage>
</organism>
<dbReference type="Gene3D" id="3.40.50.300">
    <property type="entry name" value="P-loop containing nucleotide triphosphate hydrolases"/>
    <property type="match status" value="1"/>
</dbReference>
<dbReference type="Proteomes" id="UP001215712">
    <property type="component" value="Unassembled WGS sequence"/>
</dbReference>
<evidence type="ECO:0000313" key="5">
    <source>
        <dbReference type="Proteomes" id="UP001215712"/>
    </source>
</evidence>
<dbReference type="SUPFAM" id="SSF52540">
    <property type="entry name" value="P-loop containing nucleoside triphosphate hydrolases"/>
    <property type="match status" value="1"/>
</dbReference>
<dbReference type="Pfam" id="PF24883">
    <property type="entry name" value="NPHP3_N"/>
    <property type="match status" value="1"/>
</dbReference>
<evidence type="ECO:0000259" key="3">
    <source>
        <dbReference type="PROSITE" id="PS50837"/>
    </source>
</evidence>
<feature type="region of interest" description="Disordered" evidence="2">
    <location>
        <begin position="1"/>
        <end position="38"/>
    </location>
</feature>
<keyword evidence="1" id="KW-0677">Repeat</keyword>
<dbReference type="EMBL" id="JAQJAN010000002">
    <property type="protein sequence ID" value="KAJ5738870.1"/>
    <property type="molecule type" value="Genomic_DNA"/>
</dbReference>
<sequence length="660" mass="75878">MPARFWRKNKTKIESSAERTRTETPPVHTSTDNAAGAGYQPALSSIIPENHAANENTSQNKPVEKKGQAVAYHTADESLWEQAYEKLRRDEPDLVTSFERVVASEDESNSTNIHASTQDRQQRMAALVDKKIAQMNDRKWRLSIGKADIEVREKVDQIVKIIMVAKDFISSAASIDPVHAGLPWAGICVLLPLLVNDTTQRDDALAGLKTISELVRRFTEVERLYLKDKQEPTSQSLEKSIVNLYRHVLEYEARAACQFNRNTALQIARSIVTADKWKSIVDKIKVAETDCEKCMRLLDTKDQRSRFHSLESTMEAQNHRVEDLLRDLSRWDKMQEEILAETKGIKKQAEEFRHSDTERQVLELLRTTDYAMFKDRNPARVPNTCEWLLHHQDFLDWKDSTKQNSLLWVSADPGCGKSVLAKSMIENELKSADSRTTCYFFFKDDNDVQKTLTSALCALLHQLFGQKPWLIKHALPDFSKEGKKLSGITSKLWDILIQASLDPAANEVIHIIDALDECEKTSRRQLLSNLSHLFENQSTNQLRDRKLKFLVTSRPYFDIERSFRTMVQSSNMIRIEGEKESDAISDEIDLVIQRQVPEIGRMIELSQKEEELLLEQLLSIPHRTYLWLKLIFEFIQDELSLKAKKIRQITGLIPDSLEET</sequence>
<feature type="compositionally biased region" description="Basic residues" evidence="2">
    <location>
        <begin position="1"/>
        <end position="10"/>
    </location>
</feature>
<evidence type="ECO:0000256" key="2">
    <source>
        <dbReference type="SAM" id="MobiDB-lite"/>
    </source>
</evidence>
<gene>
    <name evidence="4" type="ORF">N7493_002025</name>
</gene>
<reference evidence="4" key="1">
    <citation type="journal article" date="2023" name="IMA Fungus">
        <title>Comparative genomic study of the Penicillium genus elucidates a diverse pangenome and 15 lateral gene transfer events.</title>
        <authorList>
            <person name="Petersen C."/>
            <person name="Sorensen T."/>
            <person name="Nielsen M.R."/>
            <person name="Sondergaard T.E."/>
            <person name="Sorensen J.L."/>
            <person name="Fitzpatrick D.A."/>
            <person name="Frisvad J.C."/>
            <person name="Nielsen K.L."/>
        </authorList>
    </citation>
    <scope>NUCLEOTIDE SEQUENCE</scope>
    <source>
        <strain evidence="4">IBT 17514</strain>
    </source>
</reference>
<feature type="domain" description="NACHT" evidence="3">
    <location>
        <begin position="405"/>
        <end position="555"/>
    </location>
</feature>
<dbReference type="AlphaFoldDB" id="A0AAD6N0E3"/>
<dbReference type="PANTHER" id="PTHR10039:SF17">
    <property type="entry name" value="FUNGAL STAND N-TERMINAL GOODBYE DOMAIN-CONTAINING PROTEIN-RELATED"/>
    <property type="match status" value="1"/>
</dbReference>
<evidence type="ECO:0000313" key="4">
    <source>
        <dbReference type="EMBL" id="KAJ5738870.1"/>
    </source>
</evidence>
<dbReference type="PROSITE" id="PS50837">
    <property type="entry name" value="NACHT"/>
    <property type="match status" value="1"/>
</dbReference>
<comment type="caution">
    <text evidence="4">The sequence shown here is derived from an EMBL/GenBank/DDBJ whole genome shotgun (WGS) entry which is preliminary data.</text>
</comment>
<dbReference type="InterPro" id="IPR007111">
    <property type="entry name" value="NACHT_NTPase"/>
</dbReference>